<comment type="caution">
    <text evidence="1">The sequence shown here is derived from an EMBL/GenBank/DDBJ whole genome shotgun (WGS) entry which is preliminary data.</text>
</comment>
<sequence>MINIVVSFKNYKRRKSNKLNTTNNNIDKKVSIDTMILRVKLTDEQKEFIYDRFYYGFHRSKHYRYSLYFEEMGFTLQLSPKKSVLHSYFNGTITLHRKFFQREYIPHSIIDILTSIDWSIVRIDIAFDYKTSKQDSLLFKHHGNSKDASYENETYYIGNHKSQKKSHTLVNYDRNIKEIKRGTGIEHEYGNRLETRFKFKMADMKLNNMNQELIYNQLKKYLFLSNIDQLNTNGYRKNRIRKMQHKYKQLTLYDKKEAATIKELIKASREPLEEIYKLNITNLFSFIEYKEVYVIESAILKEAIE</sequence>
<dbReference type="AlphaFoldDB" id="A0A2P8H4L5"/>
<reference evidence="1 2" key="1">
    <citation type="submission" date="2018-03" db="EMBL/GenBank/DDBJ databases">
        <title>Genomic Encyclopedia of Type Strains, Phase III (KMG-III): the genomes of soil and plant-associated and newly described type strains.</title>
        <authorList>
            <person name="Whitman W."/>
        </authorList>
    </citation>
    <scope>NUCLEOTIDE SEQUENCE [LARGE SCALE GENOMIC DNA]</scope>
    <source>
        <strain evidence="1 2">CGMCC 1.12259</strain>
    </source>
</reference>
<gene>
    <name evidence="1" type="ORF">B0H99_103294</name>
</gene>
<proteinExistence type="predicted"/>
<protein>
    <recommendedName>
        <fullName evidence="3">Replication initiation factor</fullName>
    </recommendedName>
</protein>
<evidence type="ECO:0008006" key="3">
    <source>
        <dbReference type="Google" id="ProtNLM"/>
    </source>
</evidence>
<name>A0A2P8H4L5_9BACL</name>
<evidence type="ECO:0000313" key="1">
    <source>
        <dbReference type="EMBL" id="PSL41158.1"/>
    </source>
</evidence>
<dbReference type="OrthoDB" id="2566111at2"/>
<keyword evidence="2" id="KW-1185">Reference proteome</keyword>
<organism evidence="1 2">
    <name type="scientific">Planomicrobium soli</name>
    <dbReference type="NCBI Taxonomy" id="1176648"/>
    <lineage>
        <taxon>Bacteria</taxon>
        <taxon>Bacillati</taxon>
        <taxon>Bacillota</taxon>
        <taxon>Bacilli</taxon>
        <taxon>Bacillales</taxon>
        <taxon>Caryophanaceae</taxon>
        <taxon>Planomicrobium</taxon>
    </lineage>
</organism>
<dbReference type="RefSeq" id="WP_106532658.1">
    <property type="nucleotide sequence ID" value="NZ_PYAT01000003.1"/>
</dbReference>
<evidence type="ECO:0000313" key="2">
    <source>
        <dbReference type="Proteomes" id="UP000242682"/>
    </source>
</evidence>
<dbReference type="EMBL" id="PYAT01000003">
    <property type="protein sequence ID" value="PSL41158.1"/>
    <property type="molecule type" value="Genomic_DNA"/>
</dbReference>
<dbReference type="Proteomes" id="UP000242682">
    <property type="component" value="Unassembled WGS sequence"/>
</dbReference>
<accession>A0A2P8H4L5</accession>